<keyword evidence="3 6" id="KW-0812">Transmembrane</keyword>
<feature type="domain" description="ABC transmembrane type-1" evidence="7">
    <location>
        <begin position="27"/>
        <end position="208"/>
    </location>
</feature>
<feature type="transmembrane region" description="Helical" evidence="6">
    <location>
        <begin position="163"/>
        <end position="184"/>
    </location>
</feature>
<dbReference type="InterPro" id="IPR000515">
    <property type="entry name" value="MetI-like"/>
</dbReference>
<evidence type="ECO:0000259" key="7">
    <source>
        <dbReference type="PROSITE" id="PS50928"/>
    </source>
</evidence>
<evidence type="ECO:0000256" key="1">
    <source>
        <dbReference type="ARBA" id="ARBA00004141"/>
    </source>
</evidence>
<evidence type="ECO:0000256" key="3">
    <source>
        <dbReference type="ARBA" id="ARBA00022692"/>
    </source>
</evidence>
<reference evidence="8" key="1">
    <citation type="submission" date="2020-05" db="EMBL/GenBank/DDBJ databases">
        <authorList>
            <person name="Chiriac C."/>
            <person name="Salcher M."/>
            <person name="Ghai R."/>
            <person name="Kavagutti S V."/>
        </authorList>
    </citation>
    <scope>NUCLEOTIDE SEQUENCE</scope>
</reference>
<comment type="subcellular location">
    <subcellularLocation>
        <location evidence="1">Membrane</location>
        <topology evidence="1">Multi-pass membrane protein</topology>
    </subcellularLocation>
</comment>
<sequence length="228" mass="24253">MLEFGELGAWFSNTENWEGRYGLWNLISEHLGLTFLAIIVAAIVAIPLGVAIGHYGRGELFVMGLGSVSRAIPTMGLLFALVLVMGIEYRELSVVLALAAIAFPPLIAGAFSGVTTIPPWIRDSATAQGMTAWQLLRHVEIPLASASIIGGFRIAYIQVVSTVVLAPLVGIGGVGFGIIQGLALRNFPQVTASSIVIIMVTIAGDRLFGLAQQFANARLESPQRLEQP</sequence>
<name>A0A6J6EXR6_9ZZZZ</name>
<dbReference type="CDD" id="cd06261">
    <property type="entry name" value="TM_PBP2"/>
    <property type="match status" value="1"/>
</dbReference>
<feature type="transmembrane region" description="Helical" evidence="6">
    <location>
        <begin position="135"/>
        <end position="156"/>
    </location>
</feature>
<evidence type="ECO:0000256" key="5">
    <source>
        <dbReference type="ARBA" id="ARBA00023136"/>
    </source>
</evidence>
<dbReference type="InterPro" id="IPR051204">
    <property type="entry name" value="ABC_transp_perm/SBD"/>
</dbReference>
<keyword evidence="5 6" id="KW-0472">Membrane</keyword>
<evidence type="ECO:0000256" key="6">
    <source>
        <dbReference type="SAM" id="Phobius"/>
    </source>
</evidence>
<keyword evidence="2" id="KW-0813">Transport</keyword>
<dbReference type="PROSITE" id="PS50928">
    <property type="entry name" value="ABC_TM1"/>
    <property type="match status" value="1"/>
</dbReference>
<dbReference type="InterPro" id="IPR035906">
    <property type="entry name" value="MetI-like_sf"/>
</dbReference>
<dbReference type="SUPFAM" id="SSF161098">
    <property type="entry name" value="MetI-like"/>
    <property type="match status" value="1"/>
</dbReference>
<dbReference type="PANTHER" id="PTHR30177">
    <property type="entry name" value="GLYCINE BETAINE/L-PROLINE TRANSPORT SYSTEM PERMEASE PROTEIN PROW"/>
    <property type="match status" value="1"/>
</dbReference>
<feature type="transmembrane region" description="Helical" evidence="6">
    <location>
        <begin position="68"/>
        <end position="87"/>
    </location>
</feature>
<protein>
    <submittedName>
        <fullName evidence="8">Unannotated protein</fullName>
    </submittedName>
</protein>
<dbReference type="Pfam" id="PF00528">
    <property type="entry name" value="BPD_transp_1"/>
    <property type="match status" value="1"/>
</dbReference>
<dbReference type="EMBL" id="CAEZTZ010000029">
    <property type="protein sequence ID" value="CAB4581361.1"/>
    <property type="molecule type" value="Genomic_DNA"/>
</dbReference>
<dbReference type="AlphaFoldDB" id="A0A6J6EXR6"/>
<evidence type="ECO:0000256" key="2">
    <source>
        <dbReference type="ARBA" id="ARBA00022448"/>
    </source>
</evidence>
<gene>
    <name evidence="8" type="ORF">UFOPK1767_00351</name>
</gene>
<proteinExistence type="predicted"/>
<dbReference type="GO" id="GO:0055085">
    <property type="term" value="P:transmembrane transport"/>
    <property type="evidence" value="ECO:0007669"/>
    <property type="project" value="InterPro"/>
</dbReference>
<dbReference type="PANTHER" id="PTHR30177:SF33">
    <property type="entry name" value="POSSIBLE OSMOPROTECTANT (GLYCINE BETAINE_CARNITINE_CHOLINE_L-PROLINE) TRANSPORT INTEGRAL MEMBRANE PROTEIN ABC TRANSPORTER PROZ"/>
    <property type="match status" value="1"/>
</dbReference>
<feature type="transmembrane region" description="Helical" evidence="6">
    <location>
        <begin position="94"/>
        <end position="115"/>
    </location>
</feature>
<organism evidence="8">
    <name type="scientific">freshwater metagenome</name>
    <dbReference type="NCBI Taxonomy" id="449393"/>
    <lineage>
        <taxon>unclassified sequences</taxon>
        <taxon>metagenomes</taxon>
        <taxon>ecological metagenomes</taxon>
    </lineage>
</organism>
<dbReference type="GO" id="GO:0031460">
    <property type="term" value="P:glycine betaine transport"/>
    <property type="evidence" value="ECO:0007669"/>
    <property type="project" value="TreeGrafter"/>
</dbReference>
<feature type="transmembrane region" description="Helical" evidence="6">
    <location>
        <begin position="33"/>
        <end position="56"/>
    </location>
</feature>
<evidence type="ECO:0000313" key="8">
    <source>
        <dbReference type="EMBL" id="CAB4581361.1"/>
    </source>
</evidence>
<keyword evidence="4 6" id="KW-1133">Transmembrane helix</keyword>
<dbReference type="Gene3D" id="1.10.3720.10">
    <property type="entry name" value="MetI-like"/>
    <property type="match status" value="1"/>
</dbReference>
<evidence type="ECO:0000256" key="4">
    <source>
        <dbReference type="ARBA" id="ARBA00022989"/>
    </source>
</evidence>
<accession>A0A6J6EXR6</accession>
<dbReference type="GO" id="GO:0016020">
    <property type="term" value="C:membrane"/>
    <property type="evidence" value="ECO:0007669"/>
    <property type="project" value="UniProtKB-SubCell"/>
</dbReference>